<dbReference type="GO" id="GO:0016197">
    <property type="term" value="P:endosomal transport"/>
    <property type="evidence" value="ECO:0007669"/>
    <property type="project" value="TreeGrafter"/>
</dbReference>
<evidence type="ECO:0000256" key="2">
    <source>
        <dbReference type="ARBA" id="ARBA00004134"/>
    </source>
</evidence>
<feature type="compositionally biased region" description="Basic and acidic residues" evidence="17">
    <location>
        <begin position="1136"/>
        <end position="1148"/>
    </location>
</feature>
<evidence type="ECO:0000256" key="6">
    <source>
        <dbReference type="ARBA" id="ARBA00020728"/>
    </source>
</evidence>
<dbReference type="KEGG" id="tpf:TPHA_0I02170"/>
<feature type="domain" description="EH" evidence="18">
    <location>
        <begin position="304"/>
        <end position="384"/>
    </location>
</feature>
<dbReference type="SMART" id="SM00054">
    <property type="entry name" value="EFh"/>
    <property type="match status" value="2"/>
</dbReference>
<dbReference type="GO" id="GO:0006897">
    <property type="term" value="P:endocytosis"/>
    <property type="evidence" value="ECO:0007669"/>
    <property type="project" value="UniProtKB-KW"/>
</dbReference>
<dbReference type="InterPro" id="IPR013182">
    <property type="entry name" value="DUF1720"/>
</dbReference>
<dbReference type="GO" id="GO:0005509">
    <property type="term" value="F:calcium ion binding"/>
    <property type="evidence" value="ECO:0007669"/>
    <property type="project" value="InterPro"/>
</dbReference>
<evidence type="ECO:0000259" key="18">
    <source>
        <dbReference type="PROSITE" id="PS50031"/>
    </source>
</evidence>
<keyword evidence="13" id="KW-0175">Coiled coil</keyword>
<feature type="compositionally biased region" description="Polar residues" evidence="17">
    <location>
        <begin position="71"/>
        <end position="86"/>
    </location>
</feature>
<feature type="compositionally biased region" description="Low complexity" evidence="17">
    <location>
        <begin position="21"/>
        <end position="31"/>
    </location>
</feature>
<evidence type="ECO:0000256" key="16">
    <source>
        <dbReference type="ARBA" id="ARBA00023212"/>
    </source>
</evidence>
<feature type="compositionally biased region" description="Polar residues" evidence="17">
    <location>
        <begin position="1"/>
        <end position="20"/>
    </location>
</feature>
<dbReference type="Pfam" id="PF08226">
    <property type="entry name" value="DUF1720"/>
    <property type="match status" value="1"/>
</dbReference>
<dbReference type="Proteomes" id="UP000005666">
    <property type="component" value="Chromosome 9"/>
</dbReference>
<dbReference type="GO" id="GO:0007120">
    <property type="term" value="P:axial cellular bud site selection"/>
    <property type="evidence" value="ECO:0007669"/>
    <property type="project" value="EnsemblFungi"/>
</dbReference>
<sequence>MFNSYKQGGMQPQGNSYFNPQQQQQQQQQQQLNNGAYNNFNSGSQPQLQNQQSFDNNMFQQPQQPQQQSQFGNGLMSSGTPSNNYMQVPGVQQQASSMSSLQQQQLGGFSYNFQNQPMQQVTNPKMSQHFNQVGSTPLNLALSASQNENMNMGFNTPVQDFQSQSQAPLQGQMTNATSATMPNGIQSMNQPQPLQPLQPQSTGMFQQPLQPQSTGMFQQPLQSQGTGMFQQPLQSQGTGMFQQSPMPTQPLQPQQTGFYVQQNAAPLEPLRPTATGFVNSFANNGINNDLNIPAVRLSFITAQDQAKFETLFRSQVPKGSNTISGEKCRNILTKSGLEPSKLARIWTLADTNKAGELLFPEFTLAMYLVNQVLKGDSIPYELSSKTKNEVEHFIDVINSHIVNTNDKQSTPFDNLMGLSQNFQLQPQSTGMIPPTSFGMPMQVTGGTLQPQSTGFMPQTSFGMPMQATGGALQPQLTGFMPHTSFGAPLQNQVTGGFTSNMGTRQIQPQTTGSMVPGISQNTTGNFGAVGQPFLQSQPTGFLPPSNFQATLPLTAQKTGMGNNEIYTHSNFINNLNQPEQETITPEEKSLFYKIFETYDVQKKGLLDAPTAVEIFRKSGLNRSDLEQIWNLCDINNSGQLNKQEFALGMHLVYNKLNGKVIPNSLPPSLVPSSNKILDNVKNQLKTAPGASNKNSTSGINGLSYKNNDEENSLPSFRNRRKTFNAVTPAVEQNNAEAQTAPTDQNSAKLPTANTSDDKATKLQHLIRERRSQLEIEISKSRQLLNQSSQSQQSDLRIIQSLQNKIRDIPAIVESINSDTPADINERIDMILTKLPVLFDQISEIENSISSAKISLYNIQNPSVIVASGKNGEITEEDRKKAKSKALLKSRMASLTGKGADVSPSIEEEESRYNEAISNIRAENVKNKNIISDIRRSISEIFSSMMSTVSGGTIGASPAQFERWEFGVGLESEVTNFIKELKNKTQVNSTELNSSKEDTSYLQEQANKKMEQKLAELRLSQPGSNIQNFVKDHSNMTISQNDTASPFNKSEEESDDEEEKRLQQELDSLKEQKKYEKEKKLAQLRQQLKEERESENVNVSVDETPISAVSVPTYNSPQPIQDTLATHQQNISQQTAEPKKQYFKSEKTESSQFDANAAEVQRRLQRGLDDDDDGWSDDENAAKAAAPVVPAPVAPTIPNQLNVEVPVSIAPPPPSISTETSAPIPVAPPIPNQSNVEVPVAMIPPPPSISTEKSAPIPIAPPLPQVSVSLPDVIAAPPPLPNINGGESAMDSDHDDVLSIPESVESNDANFE</sequence>
<evidence type="ECO:0000256" key="10">
    <source>
        <dbReference type="ARBA" id="ARBA00022737"/>
    </source>
</evidence>
<dbReference type="SUPFAM" id="SSF47473">
    <property type="entry name" value="EF-hand"/>
    <property type="match status" value="2"/>
</dbReference>
<dbReference type="InterPro" id="IPR011992">
    <property type="entry name" value="EF-hand-dom_pair"/>
</dbReference>
<dbReference type="HOGENOM" id="CLU_006042_0_0_1"/>
<evidence type="ECO:0000313" key="21">
    <source>
        <dbReference type="Proteomes" id="UP000005666"/>
    </source>
</evidence>
<keyword evidence="16" id="KW-0206">Cytoskeleton</keyword>
<dbReference type="Gene3D" id="1.10.238.10">
    <property type="entry name" value="EF-hand"/>
    <property type="match status" value="2"/>
</dbReference>
<feature type="region of interest" description="Disordered" evidence="17">
    <location>
        <begin position="1213"/>
        <end position="1233"/>
    </location>
</feature>
<keyword evidence="8" id="KW-0963">Cytoplasm</keyword>
<feature type="region of interest" description="Disordered" evidence="17">
    <location>
        <begin position="1277"/>
        <end position="1311"/>
    </location>
</feature>
<dbReference type="GO" id="GO:2000601">
    <property type="term" value="P:positive regulation of Arp2/3 complex-mediated actin nucleation"/>
    <property type="evidence" value="ECO:0007669"/>
    <property type="project" value="EnsemblFungi"/>
</dbReference>
<dbReference type="Pfam" id="PF12763">
    <property type="entry name" value="EH"/>
    <property type="match status" value="2"/>
</dbReference>
<dbReference type="eggNOG" id="KOG0998">
    <property type="taxonomic scope" value="Eukaryota"/>
</dbReference>
<evidence type="ECO:0000256" key="1">
    <source>
        <dbReference type="ARBA" id="ARBA00004125"/>
    </source>
</evidence>
<evidence type="ECO:0000256" key="13">
    <source>
        <dbReference type="ARBA" id="ARBA00023054"/>
    </source>
</evidence>
<dbReference type="GO" id="GO:0005886">
    <property type="term" value="C:plasma membrane"/>
    <property type="evidence" value="ECO:0007669"/>
    <property type="project" value="UniProtKB-SubCell"/>
</dbReference>
<dbReference type="PANTHER" id="PTHR11216">
    <property type="entry name" value="EH DOMAIN"/>
    <property type="match status" value="1"/>
</dbReference>
<keyword evidence="9" id="KW-0254">Endocytosis</keyword>
<comment type="subcellular location">
    <subcellularLocation>
        <location evidence="3">Cell membrane</location>
        <topology evidence="3">Peripheral membrane protein</topology>
        <orientation evidence="3">Cytoplasmic side</orientation>
    </subcellularLocation>
    <subcellularLocation>
        <location evidence="2">Cytoplasm</location>
        <location evidence="2">Cytoskeleton</location>
        <location evidence="2">Actin patch</location>
    </subcellularLocation>
    <subcellularLocation>
        <location evidence="1">Endosome membrane</location>
        <topology evidence="1">Peripheral membrane protein</topology>
        <orientation evidence="1">Cytoplasmic side</orientation>
    </subcellularLocation>
</comment>
<dbReference type="GO" id="GO:0010008">
    <property type="term" value="C:endosome membrane"/>
    <property type="evidence" value="ECO:0007669"/>
    <property type="project" value="UniProtKB-SubCell"/>
</dbReference>
<evidence type="ECO:0000256" key="7">
    <source>
        <dbReference type="ARBA" id="ARBA00022475"/>
    </source>
</evidence>
<evidence type="ECO:0000259" key="19">
    <source>
        <dbReference type="PROSITE" id="PS50222"/>
    </source>
</evidence>
<reference evidence="20 21" key="1">
    <citation type="journal article" date="2011" name="Proc. Natl. Acad. Sci. U.S.A.">
        <title>Evolutionary erosion of yeast sex chromosomes by mating-type switching accidents.</title>
        <authorList>
            <person name="Gordon J.L."/>
            <person name="Armisen D."/>
            <person name="Proux-Wera E."/>
            <person name="Oheigeartaigh S.S."/>
            <person name="Byrne K.P."/>
            <person name="Wolfe K.H."/>
        </authorList>
    </citation>
    <scope>NUCLEOTIDE SEQUENCE [LARGE SCALE GENOMIC DNA]</scope>
    <source>
        <strain evidence="21">ATCC 24235 / CBS 4417 / NBRC 1672 / NRRL Y-8282 / UCD 70-5</strain>
    </source>
</reference>
<evidence type="ECO:0000256" key="5">
    <source>
        <dbReference type="ARBA" id="ARBA00015110"/>
    </source>
</evidence>
<proteinExistence type="inferred from homology"/>
<evidence type="ECO:0000256" key="11">
    <source>
        <dbReference type="ARBA" id="ARBA00022753"/>
    </source>
</evidence>
<comment type="similarity">
    <text evidence="4">Belongs to the PAN1 family.</text>
</comment>
<dbReference type="SMART" id="SM00027">
    <property type="entry name" value="EH"/>
    <property type="match status" value="2"/>
</dbReference>
<feature type="compositionally biased region" description="Low complexity" evidence="17">
    <location>
        <begin position="60"/>
        <end position="70"/>
    </location>
</feature>
<feature type="compositionally biased region" description="Polar residues" evidence="17">
    <location>
        <begin position="32"/>
        <end position="59"/>
    </location>
</feature>
<keyword evidence="14" id="KW-0472">Membrane</keyword>
<dbReference type="PROSITE" id="PS50031">
    <property type="entry name" value="EH"/>
    <property type="match status" value="2"/>
</dbReference>
<keyword evidence="10" id="KW-0677">Repeat</keyword>
<keyword evidence="11" id="KW-0967">Endosome</keyword>
<dbReference type="InterPro" id="IPR002048">
    <property type="entry name" value="EF_hand_dom"/>
</dbReference>
<evidence type="ECO:0000256" key="3">
    <source>
        <dbReference type="ARBA" id="ARBA00004413"/>
    </source>
</evidence>
<dbReference type="CDD" id="cd00052">
    <property type="entry name" value="EH"/>
    <property type="match status" value="2"/>
</dbReference>
<evidence type="ECO:0000256" key="15">
    <source>
        <dbReference type="ARBA" id="ARBA00023203"/>
    </source>
</evidence>
<dbReference type="InterPro" id="IPR000261">
    <property type="entry name" value="EH_dom"/>
</dbReference>
<dbReference type="GO" id="GO:0000147">
    <property type="term" value="P:actin cortical patch assembly"/>
    <property type="evidence" value="ECO:0007669"/>
    <property type="project" value="EnsemblFungi"/>
</dbReference>
<evidence type="ECO:0000256" key="4">
    <source>
        <dbReference type="ARBA" id="ARBA00009351"/>
    </source>
</evidence>
<dbReference type="GO" id="GO:0007121">
    <property type="term" value="P:bipolar cellular bud site selection"/>
    <property type="evidence" value="ECO:0007669"/>
    <property type="project" value="EnsemblFungi"/>
</dbReference>
<dbReference type="GO" id="GO:0061709">
    <property type="term" value="P:reticulophagy"/>
    <property type="evidence" value="ECO:0007669"/>
    <property type="project" value="EnsemblFungi"/>
</dbReference>
<dbReference type="GO" id="GO:0003779">
    <property type="term" value="F:actin binding"/>
    <property type="evidence" value="ECO:0007669"/>
    <property type="project" value="UniProtKB-KW"/>
</dbReference>
<dbReference type="GO" id="GO:0071555">
    <property type="term" value="P:cell wall organization"/>
    <property type="evidence" value="ECO:0007669"/>
    <property type="project" value="EnsemblFungi"/>
</dbReference>
<dbReference type="GeneID" id="11532847"/>
<evidence type="ECO:0000256" key="9">
    <source>
        <dbReference type="ARBA" id="ARBA00022583"/>
    </source>
</evidence>
<feature type="region of interest" description="Disordered" evidence="17">
    <location>
        <begin position="1128"/>
        <end position="1186"/>
    </location>
</feature>
<dbReference type="STRING" id="1071381.G8BXU3"/>
<feature type="region of interest" description="Disordered" evidence="17">
    <location>
        <begin position="685"/>
        <end position="715"/>
    </location>
</feature>
<evidence type="ECO:0000256" key="17">
    <source>
        <dbReference type="SAM" id="MobiDB-lite"/>
    </source>
</evidence>
<evidence type="ECO:0000256" key="12">
    <source>
        <dbReference type="ARBA" id="ARBA00022837"/>
    </source>
</evidence>
<evidence type="ECO:0000256" key="8">
    <source>
        <dbReference type="ARBA" id="ARBA00022490"/>
    </source>
</evidence>
<dbReference type="GO" id="GO:0005634">
    <property type="term" value="C:nucleus"/>
    <property type="evidence" value="ECO:0007669"/>
    <property type="project" value="EnsemblFungi"/>
</dbReference>
<organism evidence="20 21">
    <name type="scientific">Tetrapisispora phaffii (strain ATCC 24235 / CBS 4417 / NBRC 1672 / NRRL Y-8282 / UCD 70-5)</name>
    <name type="common">Yeast</name>
    <name type="synonym">Fabospora phaffii</name>
    <dbReference type="NCBI Taxonomy" id="1071381"/>
    <lineage>
        <taxon>Eukaryota</taxon>
        <taxon>Fungi</taxon>
        <taxon>Dikarya</taxon>
        <taxon>Ascomycota</taxon>
        <taxon>Saccharomycotina</taxon>
        <taxon>Saccharomycetes</taxon>
        <taxon>Saccharomycetales</taxon>
        <taxon>Saccharomycetaceae</taxon>
        <taxon>Tetrapisispora</taxon>
    </lineage>
</organism>
<feature type="region of interest" description="Disordered" evidence="17">
    <location>
        <begin position="732"/>
        <end position="759"/>
    </location>
</feature>
<dbReference type="OrthoDB" id="2015333at2759"/>
<feature type="compositionally biased region" description="Polar residues" evidence="17">
    <location>
        <begin position="732"/>
        <end position="754"/>
    </location>
</feature>
<dbReference type="PROSITE" id="PS00018">
    <property type="entry name" value="EF_HAND_1"/>
    <property type="match status" value="1"/>
</dbReference>
<dbReference type="GO" id="GO:0030479">
    <property type="term" value="C:actin cortical patch"/>
    <property type="evidence" value="ECO:0007669"/>
    <property type="project" value="UniProtKB-SubCell"/>
</dbReference>
<keyword evidence="21" id="KW-1185">Reference proteome</keyword>
<feature type="compositionally biased region" description="Polar residues" evidence="17">
    <location>
        <begin position="685"/>
        <end position="705"/>
    </location>
</feature>
<dbReference type="GO" id="GO:1990964">
    <property type="term" value="C:actin cytoskeleton-regulatory complex"/>
    <property type="evidence" value="ECO:0007669"/>
    <property type="project" value="EnsemblFungi"/>
</dbReference>
<evidence type="ECO:0000313" key="20">
    <source>
        <dbReference type="EMBL" id="CCE64721.1"/>
    </source>
</evidence>
<feature type="domain" description="EF-hand" evidence="19">
    <location>
        <begin position="620"/>
        <end position="655"/>
    </location>
</feature>
<feature type="domain" description="EH" evidence="18">
    <location>
        <begin position="587"/>
        <end position="676"/>
    </location>
</feature>
<feature type="compositionally biased region" description="Acidic residues" evidence="17">
    <location>
        <begin position="1168"/>
        <end position="1178"/>
    </location>
</feature>
<keyword evidence="7" id="KW-1003">Cell membrane</keyword>
<feature type="compositionally biased region" description="Polar residues" evidence="17">
    <location>
        <begin position="1036"/>
        <end position="1047"/>
    </location>
</feature>
<dbReference type="PROSITE" id="PS50222">
    <property type="entry name" value="EF_HAND_2"/>
    <property type="match status" value="1"/>
</dbReference>
<dbReference type="EMBL" id="HE612864">
    <property type="protein sequence ID" value="CCE64721.1"/>
    <property type="molecule type" value="Genomic_DNA"/>
</dbReference>
<feature type="region of interest" description="Disordered" evidence="17">
    <location>
        <begin position="1"/>
        <end position="103"/>
    </location>
</feature>
<dbReference type="FunFam" id="1.10.238.10:FF:000354">
    <property type="entry name" value="Actin cytoskeleton-regulatory complex protein pan1"/>
    <property type="match status" value="1"/>
</dbReference>
<keyword evidence="15" id="KW-0009">Actin-binding</keyword>
<dbReference type="PANTHER" id="PTHR11216:SF173">
    <property type="entry name" value="ACTIN CYTOSKELETON-REGULATORY COMPLEX PROTEIN PAN1"/>
    <property type="match status" value="1"/>
</dbReference>
<dbReference type="FunFam" id="1.10.238.10:FF:000349">
    <property type="entry name" value="Actin cytoskeleton-regulatory complex protein PAN1"/>
    <property type="match status" value="1"/>
</dbReference>
<keyword evidence="12" id="KW-0106">Calcium</keyword>
<gene>
    <name evidence="20" type="primary">TPHA0I02170</name>
    <name evidence="20" type="ordered locus">TPHA_0I02170</name>
</gene>
<dbReference type="InterPro" id="IPR018247">
    <property type="entry name" value="EF_Hand_1_Ca_BS"/>
</dbReference>
<dbReference type="OMA" id="MTGNMNN"/>
<name>G8BXU3_TETPH</name>
<protein>
    <recommendedName>
        <fullName evidence="5">Actin cytoskeleton-regulatory complex protein PAN1</fullName>
    </recommendedName>
    <alternativeName>
        <fullName evidence="6">Actin cytoskeleton-regulatory complex protein pan1</fullName>
    </alternativeName>
</protein>
<accession>G8BXU3</accession>
<feature type="compositionally biased region" description="Low complexity" evidence="17">
    <location>
        <begin position="92"/>
        <end position="103"/>
    </location>
</feature>
<feature type="region of interest" description="Disordered" evidence="17">
    <location>
        <begin position="1036"/>
        <end position="1062"/>
    </location>
</feature>
<evidence type="ECO:0000256" key="14">
    <source>
        <dbReference type="ARBA" id="ARBA00023136"/>
    </source>
</evidence>
<dbReference type="GO" id="GO:0071933">
    <property type="term" value="F:Arp2/3 complex binding"/>
    <property type="evidence" value="ECO:0007669"/>
    <property type="project" value="EnsemblFungi"/>
</dbReference>
<dbReference type="RefSeq" id="XP_003687155.1">
    <property type="nucleotide sequence ID" value="XM_003687107.1"/>
</dbReference>